<dbReference type="SUPFAM" id="SSF81301">
    <property type="entry name" value="Nucleotidyltransferase"/>
    <property type="match status" value="1"/>
</dbReference>
<name>A0A382WYL2_9ZZZZ</name>
<evidence type="ECO:0000256" key="6">
    <source>
        <dbReference type="ARBA" id="ARBA00022723"/>
    </source>
</evidence>
<keyword evidence="2" id="KW-0820">tRNA-binding</keyword>
<accession>A0A382WYL2</accession>
<comment type="cofactor">
    <cofactor evidence="1">
        <name>Mg(2+)</name>
        <dbReference type="ChEBI" id="CHEBI:18420"/>
    </cofactor>
</comment>
<dbReference type="EMBL" id="UINC01163155">
    <property type="protein sequence ID" value="SVD63308.1"/>
    <property type="molecule type" value="Genomic_DNA"/>
</dbReference>
<dbReference type="GO" id="GO:0000166">
    <property type="term" value="F:nucleotide binding"/>
    <property type="evidence" value="ECO:0007669"/>
    <property type="project" value="UniProtKB-KW"/>
</dbReference>
<keyword evidence="8" id="KW-0460">Magnesium</keyword>
<evidence type="ECO:0000256" key="2">
    <source>
        <dbReference type="ARBA" id="ARBA00022555"/>
    </source>
</evidence>
<keyword evidence="4" id="KW-0819">tRNA processing</keyword>
<gene>
    <name evidence="11" type="ORF">METZ01_LOCUS416162</name>
</gene>
<keyword evidence="3" id="KW-0808">Transferase</keyword>
<dbReference type="InterPro" id="IPR043519">
    <property type="entry name" value="NT_sf"/>
</dbReference>
<dbReference type="InterPro" id="IPR052390">
    <property type="entry name" value="tRNA_nt/polyA_polymerase"/>
</dbReference>
<evidence type="ECO:0000256" key="9">
    <source>
        <dbReference type="ARBA" id="ARBA00022884"/>
    </source>
</evidence>
<reference evidence="11" key="1">
    <citation type="submission" date="2018-05" db="EMBL/GenBank/DDBJ databases">
        <authorList>
            <person name="Lanie J.A."/>
            <person name="Ng W.-L."/>
            <person name="Kazmierczak K.M."/>
            <person name="Andrzejewski T.M."/>
            <person name="Davidsen T.M."/>
            <person name="Wayne K.J."/>
            <person name="Tettelin H."/>
            <person name="Glass J.I."/>
            <person name="Rusch D."/>
            <person name="Podicherti R."/>
            <person name="Tsui H.-C.T."/>
            <person name="Winkler M.E."/>
        </authorList>
    </citation>
    <scope>NUCLEOTIDE SEQUENCE</scope>
</reference>
<dbReference type="Pfam" id="PF01743">
    <property type="entry name" value="PolyA_pol"/>
    <property type="match status" value="1"/>
</dbReference>
<evidence type="ECO:0000256" key="4">
    <source>
        <dbReference type="ARBA" id="ARBA00022694"/>
    </source>
</evidence>
<dbReference type="PANTHER" id="PTHR47788">
    <property type="entry name" value="POLYA POLYMERASE"/>
    <property type="match status" value="1"/>
</dbReference>
<keyword evidence="9" id="KW-0694">RNA-binding</keyword>
<dbReference type="CDD" id="cd05398">
    <property type="entry name" value="NT_ClassII-CCAase"/>
    <property type="match status" value="1"/>
</dbReference>
<evidence type="ECO:0000256" key="7">
    <source>
        <dbReference type="ARBA" id="ARBA00022741"/>
    </source>
</evidence>
<evidence type="ECO:0000313" key="11">
    <source>
        <dbReference type="EMBL" id="SVD63308.1"/>
    </source>
</evidence>
<evidence type="ECO:0000256" key="1">
    <source>
        <dbReference type="ARBA" id="ARBA00001946"/>
    </source>
</evidence>
<feature type="domain" description="Poly A polymerase head" evidence="10">
    <location>
        <begin position="33"/>
        <end position="151"/>
    </location>
</feature>
<evidence type="ECO:0000259" key="10">
    <source>
        <dbReference type="Pfam" id="PF01743"/>
    </source>
</evidence>
<feature type="non-terminal residue" evidence="11">
    <location>
        <position position="152"/>
    </location>
</feature>
<keyword evidence="5" id="KW-0548">Nucleotidyltransferase</keyword>
<evidence type="ECO:0000256" key="8">
    <source>
        <dbReference type="ARBA" id="ARBA00022842"/>
    </source>
</evidence>
<dbReference type="GO" id="GO:0016779">
    <property type="term" value="F:nucleotidyltransferase activity"/>
    <property type="evidence" value="ECO:0007669"/>
    <property type="project" value="UniProtKB-KW"/>
</dbReference>
<dbReference type="GO" id="GO:0000049">
    <property type="term" value="F:tRNA binding"/>
    <property type="evidence" value="ECO:0007669"/>
    <property type="project" value="UniProtKB-KW"/>
</dbReference>
<evidence type="ECO:0000256" key="3">
    <source>
        <dbReference type="ARBA" id="ARBA00022679"/>
    </source>
</evidence>
<dbReference type="PANTHER" id="PTHR47788:SF1">
    <property type="entry name" value="A-ADDING TRNA NUCLEOTIDYLTRANSFERASE"/>
    <property type="match status" value="1"/>
</dbReference>
<feature type="non-terminal residue" evidence="11">
    <location>
        <position position="1"/>
    </location>
</feature>
<proteinExistence type="predicted"/>
<dbReference type="InterPro" id="IPR002646">
    <property type="entry name" value="PolA_pol_head_dom"/>
</dbReference>
<dbReference type="GO" id="GO:0008033">
    <property type="term" value="P:tRNA processing"/>
    <property type="evidence" value="ECO:0007669"/>
    <property type="project" value="UniProtKB-KW"/>
</dbReference>
<sequence>MMANIQDLLENQPLPKSILQDIGRIAEKNSKEVYVVGGVVRDLFLGRELKEIDLMVIGDGIEFAKQIAKSMGVKKIVPFPKFSTAHIPTKPIPIEVAAAREETYNENSRKPNEIIYTDLHGDLIRRDFTINAMAMSITPENFGELHDPHNGV</sequence>
<evidence type="ECO:0000256" key="5">
    <source>
        <dbReference type="ARBA" id="ARBA00022695"/>
    </source>
</evidence>
<dbReference type="GO" id="GO:0046872">
    <property type="term" value="F:metal ion binding"/>
    <property type="evidence" value="ECO:0007669"/>
    <property type="project" value="UniProtKB-KW"/>
</dbReference>
<keyword evidence="6" id="KW-0479">Metal-binding</keyword>
<organism evidence="11">
    <name type="scientific">marine metagenome</name>
    <dbReference type="NCBI Taxonomy" id="408172"/>
    <lineage>
        <taxon>unclassified sequences</taxon>
        <taxon>metagenomes</taxon>
        <taxon>ecological metagenomes</taxon>
    </lineage>
</organism>
<keyword evidence="7" id="KW-0547">Nucleotide-binding</keyword>
<dbReference type="AlphaFoldDB" id="A0A382WYL2"/>
<protein>
    <recommendedName>
        <fullName evidence="10">Poly A polymerase head domain-containing protein</fullName>
    </recommendedName>
</protein>
<dbReference type="Gene3D" id="3.30.460.10">
    <property type="entry name" value="Beta Polymerase, domain 2"/>
    <property type="match status" value="1"/>
</dbReference>